<protein>
    <recommendedName>
        <fullName evidence="6">Carbohydrate kinase PfkB domain-containing protein</fullName>
    </recommendedName>
</protein>
<dbReference type="PANTHER" id="PTHR42909">
    <property type="entry name" value="ZGC:136858"/>
    <property type="match status" value="1"/>
</dbReference>
<dbReference type="Proteomes" id="UP000823405">
    <property type="component" value="Unassembled WGS sequence"/>
</dbReference>
<gene>
    <name evidence="7" type="ORF">BGZ97_009584</name>
</gene>
<keyword evidence="3" id="KW-0464">Manganese</keyword>
<keyword evidence="4" id="KW-0456">Lyase</keyword>
<dbReference type="InterPro" id="IPR007342">
    <property type="entry name" value="PsuG"/>
</dbReference>
<dbReference type="SUPFAM" id="SSF53613">
    <property type="entry name" value="Ribokinase-like"/>
    <property type="match status" value="1"/>
</dbReference>
<evidence type="ECO:0000256" key="2">
    <source>
        <dbReference type="ARBA" id="ARBA00022801"/>
    </source>
</evidence>
<evidence type="ECO:0000259" key="6">
    <source>
        <dbReference type="Pfam" id="PF00294"/>
    </source>
</evidence>
<dbReference type="InterPro" id="IPR011611">
    <property type="entry name" value="PfkB_dom"/>
</dbReference>
<keyword evidence="2" id="KW-0378">Hydrolase</keyword>
<proteinExistence type="predicted"/>
<dbReference type="Gene3D" id="3.40.1790.10">
    <property type="entry name" value="Indigoidine synthase domain"/>
    <property type="match status" value="1"/>
</dbReference>
<name>A0A9P6R795_9FUNG</name>
<keyword evidence="5" id="KW-0326">Glycosidase</keyword>
<dbReference type="SUPFAM" id="SSF110581">
    <property type="entry name" value="Indigoidine synthase A-like"/>
    <property type="match status" value="1"/>
</dbReference>
<feature type="domain" description="Carbohydrate kinase PfkB" evidence="6">
    <location>
        <begin position="299"/>
        <end position="674"/>
    </location>
</feature>
<dbReference type="InterPro" id="IPR022830">
    <property type="entry name" value="Indigdn_synthA-like"/>
</dbReference>
<comment type="caution">
    <text evidence="7">The sequence shown here is derived from an EMBL/GenBank/DDBJ whole genome shotgun (WGS) entry which is preliminary data.</text>
</comment>
<dbReference type="GO" id="GO:0046872">
    <property type="term" value="F:metal ion binding"/>
    <property type="evidence" value="ECO:0007669"/>
    <property type="project" value="UniProtKB-KW"/>
</dbReference>
<dbReference type="EMBL" id="JAAAIN010000464">
    <property type="protein sequence ID" value="KAG0314155.1"/>
    <property type="molecule type" value="Genomic_DNA"/>
</dbReference>
<evidence type="ECO:0000313" key="7">
    <source>
        <dbReference type="EMBL" id="KAG0314155.1"/>
    </source>
</evidence>
<dbReference type="GO" id="GO:0005737">
    <property type="term" value="C:cytoplasm"/>
    <property type="evidence" value="ECO:0007669"/>
    <property type="project" value="TreeGrafter"/>
</dbReference>
<dbReference type="InterPro" id="IPR029056">
    <property type="entry name" value="Ribokinase-like"/>
</dbReference>
<reference evidence="7" key="1">
    <citation type="journal article" date="2020" name="Fungal Divers.">
        <title>Resolving the Mortierellaceae phylogeny through synthesis of multi-gene phylogenetics and phylogenomics.</title>
        <authorList>
            <person name="Vandepol N."/>
            <person name="Liber J."/>
            <person name="Desiro A."/>
            <person name="Na H."/>
            <person name="Kennedy M."/>
            <person name="Barry K."/>
            <person name="Grigoriev I.V."/>
            <person name="Miller A.N."/>
            <person name="O'Donnell K."/>
            <person name="Stajich J.E."/>
            <person name="Bonito G."/>
        </authorList>
    </citation>
    <scope>NUCLEOTIDE SEQUENCE</scope>
    <source>
        <strain evidence="7">NVP60</strain>
    </source>
</reference>
<keyword evidence="1" id="KW-0479">Metal-binding</keyword>
<evidence type="ECO:0000256" key="5">
    <source>
        <dbReference type="ARBA" id="ARBA00023295"/>
    </source>
</evidence>
<dbReference type="GO" id="GO:0016798">
    <property type="term" value="F:hydrolase activity, acting on glycosyl bonds"/>
    <property type="evidence" value="ECO:0007669"/>
    <property type="project" value="UniProtKB-KW"/>
</dbReference>
<dbReference type="GO" id="GO:0004730">
    <property type="term" value="F:pseudouridylate synthase activity"/>
    <property type="evidence" value="ECO:0007669"/>
    <property type="project" value="InterPro"/>
</dbReference>
<dbReference type="Pfam" id="PF04227">
    <property type="entry name" value="Indigoidine_A"/>
    <property type="match status" value="1"/>
</dbReference>
<keyword evidence="8" id="KW-1185">Reference proteome</keyword>
<dbReference type="Pfam" id="PF00294">
    <property type="entry name" value="PfkB"/>
    <property type="match status" value="1"/>
</dbReference>
<sequence>MPYPANFETAIAVEKVVRDNGATPATIAIIDGQIQIGLSEDQIRHLAKMGREAVKASRRDLAVVMAKKQTGATTVSATMLLAHRAGISVFATGGIGGVHRGYEDTMDASADLTELGRTPVAVVCAGVKSILDIGRTLEFLETQGVTVATYGSTPDFPAFFTRTSGFQSMLNIESPKEAAEMIAANHAVDLQSGIVIGVPIAEEDAMDDALVGEAINIAVKESIEQGIVGKESTPFLLKRVNELTGGNSLKSNIALVKQNASIAAKIAKDLAALSARSQHRSYSTSARRMKHTPAASAPVMVIGGIVVDITSTASTAMDVLHSSFPGTTRHTLGGVGRNVAEGISMLNGGDDLVFVSVVGESTKGATEDMFGPWLKNAIARRGADSSEIYPVPGARTATYTAIHNASGNLVSAIADMEIFDLVPIDKVEKAIRKYRPKTLCFDANLSSECMKAILETCRDQNVQTFFEPTSVAKCTRPLDRSLLDPLKDGLLRFSSPNEYELAAMAKQAREMMDYNNTLSVRVQNSIRGYSEFVNDDTREAFEGSEYADLLRDATDLSHFIPTLFIKLGARGVLVFQRSEIGGRGEGEGHPDVTLRWKMFPAYKVKSIQSVTGAGDSFVASVVTSIHNADKMMVSDPSLSLLEDPIVFWKQLDKIVHDGQTAAILTMQTHESISPALTQSAQAKTLRQRKNLLK</sequence>
<organism evidence="7 8">
    <name type="scientific">Linnemannia gamsii</name>
    <dbReference type="NCBI Taxonomy" id="64522"/>
    <lineage>
        <taxon>Eukaryota</taxon>
        <taxon>Fungi</taxon>
        <taxon>Fungi incertae sedis</taxon>
        <taxon>Mucoromycota</taxon>
        <taxon>Mortierellomycotina</taxon>
        <taxon>Mortierellomycetes</taxon>
        <taxon>Mortierellales</taxon>
        <taxon>Mortierellaceae</taxon>
        <taxon>Linnemannia</taxon>
    </lineage>
</organism>
<dbReference type="AlphaFoldDB" id="A0A9P6R795"/>
<evidence type="ECO:0000256" key="4">
    <source>
        <dbReference type="ARBA" id="ARBA00023239"/>
    </source>
</evidence>
<dbReference type="Gene3D" id="3.40.1190.20">
    <property type="match status" value="1"/>
</dbReference>
<evidence type="ECO:0000256" key="1">
    <source>
        <dbReference type="ARBA" id="ARBA00022723"/>
    </source>
</evidence>
<evidence type="ECO:0000313" key="8">
    <source>
        <dbReference type="Proteomes" id="UP000823405"/>
    </source>
</evidence>
<dbReference type="PANTHER" id="PTHR42909:SF1">
    <property type="entry name" value="CARBOHYDRATE KINASE PFKB DOMAIN-CONTAINING PROTEIN"/>
    <property type="match status" value="1"/>
</dbReference>
<dbReference type="OrthoDB" id="198885at2759"/>
<accession>A0A9P6R795</accession>
<evidence type="ECO:0000256" key="3">
    <source>
        <dbReference type="ARBA" id="ARBA00023211"/>
    </source>
</evidence>